<feature type="transmembrane region" description="Helical" evidence="1">
    <location>
        <begin position="57"/>
        <end position="76"/>
    </location>
</feature>
<keyword evidence="1" id="KW-1133">Transmembrane helix</keyword>
<keyword evidence="3" id="KW-1185">Reference proteome</keyword>
<name>A0AAF0XDP5_DAUCS</name>
<evidence type="ECO:0000256" key="1">
    <source>
        <dbReference type="SAM" id="Phobius"/>
    </source>
</evidence>
<dbReference type="Proteomes" id="UP000077755">
    <property type="component" value="Chromosome 6"/>
</dbReference>
<dbReference type="AlphaFoldDB" id="A0AAF0XDP5"/>
<sequence length="79" mass="8998">MDTLALEGSNAHTVFLTVLKEIYRIISKKSLAIKDIDFKGVSLKGTKIIIPGQEKCMLYYSILCCILCFVILYYSSNWQ</sequence>
<keyword evidence="1" id="KW-0472">Membrane</keyword>
<protein>
    <submittedName>
        <fullName evidence="2">Uncharacterized protein</fullName>
    </submittedName>
</protein>
<evidence type="ECO:0000313" key="3">
    <source>
        <dbReference type="Proteomes" id="UP000077755"/>
    </source>
</evidence>
<reference evidence="2" key="1">
    <citation type="journal article" date="2016" name="Nat. Genet.">
        <title>A high-quality carrot genome assembly provides new insights into carotenoid accumulation and asterid genome evolution.</title>
        <authorList>
            <person name="Iorizzo M."/>
            <person name="Ellison S."/>
            <person name="Senalik D."/>
            <person name="Zeng P."/>
            <person name="Satapoomin P."/>
            <person name="Huang J."/>
            <person name="Bowman M."/>
            <person name="Iovene M."/>
            <person name="Sanseverino W."/>
            <person name="Cavagnaro P."/>
            <person name="Yildiz M."/>
            <person name="Macko-Podgorni A."/>
            <person name="Moranska E."/>
            <person name="Grzebelus E."/>
            <person name="Grzebelus D."/>
            <person name="Ashrafi H."/>
            <person name="Zheng Z."/>
            <person name="Cheng S."/>
            <person name="Spooner D."/>
            <person name="Van Deynze A."/>
            <person name="Simon P."/>
        </authorList>
    </citation>
    <scope>NUCLEOTIDE SEQUENCE</scope>
    <source>
        <tissue evidence="2">Leaf</tissue>
    </source>
</reference>
<organism evidence="2 3">
    <name type="scientific">Daucus carota subsp. sativus</name>
    <name type="common">Carrot</name>
    <dbReference type="NCBI Taxonomy" id="79200"/>
    <lineage>
        <taxon>Eukaryota</taxon>
        <taxon>Viridiplantae</taxon>
        <taxon>Streptophyta</taxon>
        <taxon>Embryophyta</taxon>
        <taxon>Tracheophyta</taxon>
        <taxon>Spermatophyta</taxon>
        <taxon>Magnoliopsida</taxon>
        <taxon>eudicotyledons</taxon>
        <taxon>Gunneridae</taxon>
        <taxon>Pentapetalae</taxon>
        <taxon>asterids</taxon>
        <taxon>campanulids</taxon>
        <taxon>Apiales</taxon>
        <taxon>Apiaceae</taxon>
        <taxon>Apioideae</taxon>
        <taxon>Scandiceae</taxon>
        <taxon>Daucinae</taxon>
        <taxon>Daucus</taxon>
        <taxon>Daucus sect. Daucus</taxon>
    </lineage>
</organism>
<gene>
    <name evidence="2" type="ORF">DCAR_0625436</name>
</gene>
<accession>A0AAF0XDP5</accession>
<keyword evidence="1" id="KW-0812">Transmembrane</keyword>
<evidence type="ECO:0000313" key="2">
    <source>
        <dbReference type="EMBL" id="WOH06013.1"/>
    </source>
</evidence>
<proteinExistence type="predicted"/>
<dbReference type="EMBL" id="CP093348">
    <property type="protein sequence ID" value="WOH06013.1"/>
    <property type="molecule type" value="Genomic_DNA"/>
</dbReference>
<reference evidence="2" key="2">
    <citation type="submission" date="2022-03" db="EMBL/GenBank/DDBJ databases">
        <title>Draft title - Genomic analysis of global carrot germplasm unveils the trajectory of domestication and the origin of high carotenoid orange carrot.</title>
        <authorList>
            <person name="Iorizzo M."/>
            <person name="Ellison S."/>
            <person name="Senalik D."/>
            <person name="Macko-Podgorni A."/>
            <person name="Grzebelus D."/>
            <person name="Bostan H."/>
            <person name="Rolling W."/>
            <person name="Curaba J."/>
            <person name="Simon P."/>
        </authorList>
    </citation>
    <scope>NUCLEOTIDE SEQUENCE</scope>
    <source>
        <tissue evidence="2">Leaf</tissue>
    </source>
</reference>